<dbReference type="InterPro" id="IPR025004">
    <property type="entry name" value="SenN/SenS"/>
</dbReference>
<proteinExistence type="predicted"/>
<dbReference type="EMBL" id="JAHQCR010000034">
    <property type="protein sequence ID" value="MBU9721369.1"/>
    <property type="molecule type" value="Genomic_DNA"/>
</dbReference>
<protein>
    <submittedName>
        <fullName evidence="1">FbpB family small basic protein</fullName>
    </submittedName>
</protein>
<accession>A0ABS6JS33</accession>
<name>A0ABS6JS33_9BACI</name>
<comment type="caution">
    <text evidence="1">The sequence shown here is derived from an EMBL/GenBank/DDBJ whole genome shotgun (WGS) entry which is preliminary data.</text>
</comment>
<gene>
    <name evidence="1" type="ORF">KS407_07905</name>
</gene>
<organism evidence="1 2">
    <name type="scientific">Evansella alkalicola</name>
    <dbReference type="NCBI Taxonomy" id="745819"/>
    <lineage>
        <taxon>Bacteria</taxon>
        <taxon>Bacillati</taxon>
        <taxon>Bacillota</taxon>
        <taxon>Bacilli</taxon>
        <taxon>Bacillales</taxon>
        <taxon>Bacillaceae</taxon>
        <taxon>Evansella</taxon>
    </lineage>
</organism>
<evidence type="ECO:0000313" key="2">
    <source>
        <dbReference type="Proteomes" id="UP000790580"/>
    </source>
</evidence>
<reference evidence="1 2" key="1">
    <citation type="submission" date="2021-06" db="EMBL/GenBank/DDBJ databases">
        <title>Bacillus sp. RD4P76, an endophyte from a halophyte.</title>
        <authorList>
            <person name="Sun J.-Q."/>
        </authorList>
    </citation>
    <scope>NUCLEOTIDE SEQUENCE [LARGE SCALE GENOMIC DNA]</scope>
    <source>
        <strain evidence="1 2">JCM 17098</strain>
    </source>
</reference>
<dbReference type="Pfam" id="PF13040">
    <property type="entry name" value="Fur_reg_FbpB"/>
    <property type="match status" value="1"/>
</dbReference>
<dbReference type="Proteomes" id="UP000790580">
    <property type="component" value="Unassembled WGS sequence"/>
</dbReference>
<keyword evidence="2" id="KW-1185">Reference proteome</keyword>
<evidence type="ECO:0000313" key="1">
    <source>
        <dbReference type="EMBL" id="MBU9721369.1"/>
    </source>
</evidence>
<sequence length="44" mass="5394">MKAKKKMRFEELIQENKQALLQDPQEMERIEKKLEKKHQSRLPS</sequence>
<dbReference type="RefSeq" id="WP_088075473.1">
    <property type="nucleotide sequence ID" value="NZ_JAHQCR010000034.1"/>
</dbReference>